<dbReference type="InterPro" id="IPR014976">
    <property type="entry name" value="AbpA_HamA_C"/>
</dbReference>
<name>A0A2B5CPD1_9BACI</name>
<dbReference type="Pfam" id="PF08878">
    <property type="entry name" value="HamA"/>
    <property type="match status" value="1"/>
</dbReference>
<organism evidence="2 3">
    <name type="scientific">Bacillus toyonensis</name>
    <dbReference type="NCBI Taxonomy" id="155322"/>
    <lineage>
        <taxon>Bacteria</taxon>
        <taxon>Bacillati</taxon>
        <taxon>Bacillota</taxon>
        <taxon>Bacilli</taxon>
        <taxon>Bacillales</taxon>
        <taxon>Bacillaceae</taxon>
        <taxon>Bacillus</taxon>
        <taxon>Bacillus cereus group</taxon>
    </lineage>
</organism>
<protein>
    <recommendedName>
        <fullName evidence="1">Anti-bacteriophage protein A/HamA C-terminal domain-containing protein</fullName>
    </recommendedName>
</protein>
<dbReference type="AlphaFoldDB" id="A0A2B5CPD1"/>
<reference evidence="2 3" key="1">
    <citation type="submission" date="2017-09" db="EMBL/GenBank/DDBJ databases">
        <title>Large-scale bioinformatics analysis of Bacillus genomes uncovers conserved roles of natural products in bacterial physiology.</title>
        <authorList>
            <consortium name="Agbiome Team Llc"/>
            <person name="Bleich R.M."/>
            <person name="Grubbs K.J."/>
            <person name="Santa Maria K.C."/>
            <person name="Allen S.E."/>
            <person name="Farag S."/>
            <person name="Shank E.A."/>
            <person name="Bowers A."/>
        </authorList>
    </citation>
    <scope>NUCLEOTIDE SEQUENCE [LARGE SCALE GENOMIC DNA]</scope>
    <source>
        <strain evidence="2 3">AFS094862</strain>
    </source>
</reference>
<feature type="domain" description="Anti-bacteriophage protein A/HamA C-terminal" evidence="1">
    <location>
        <begin position="23"/>
        <end position="260"/>
    </location>
</feature>
<dbReference type="EMBL" id="NVOI01000126">
    <property type="protein sequence ID" value="PGG83030.1"/>
    <property type="molecule type" value="Genomic_DNA"/>
</dbReference>
<evidence type="ECO:0000313" key="3">
    <source>
        <dbReference type="Proteomes" id="UP000225320"/>
    </source>
</evidence>
<evidence type="ECO:0000259" key="1">
    <source>
        <dbReference type="Pfam" id="PF08878"/>
    </source>
</evidence>
<sequence length="278" mass="31583">MKTVEITAQTQLIGSHPDDQSLFAEWVTCEDLEATTTRKHRKLVENSEKRGIAIDGISEWIINHHVDEEKLKRLKKRKAILQKHLLDKQAVGLPAADKTVKGNIAEIILAEYLQKTTGLKLFLYRLRYNPNINQSMKGDDVLLFNEANLCKKVIVGESKFRLTPGEAAVTEVTREFGGRIKLPLSIPFIAQVFRDRNNYELADELEQLNSILHLGKTEIVNVGFLLSNHNSAKHVEKHLISNNPNFIFISLGLQEPGAFIYNSIKMVEEKLKGYQNEN</sequence>
<comment type="caution">
    <text evidence="2">The sequence shown here is derived from an EMBL/GenBank/DDBJ whole genome shotgun (WGS) entry which is preliminary data.</text>
</comment>
<dbReference type="Proteomes" id="UP000225320">
    <property type="component" value="Unassembled WGS sequence"/>
</dbReference>
<gene>
    <name evidence="2" type="ORF">CON73_27190</name>
</gene>
<evidence type="ECO:0000313" key="2">
    <source>
        <dbReference type="EMBL" id="PGG83030.1"/>
    </source>
</evidence>
<dbReference type="RefSeq" id="WP_098346546.1">
    <property type="nucleotide sequence ID" value="NZ_NVFS01000087.1"/>
</dbReference>
<accession>A0A2B5CPD1</accession>
<proteinExistence type="predicted"/>